<evidence type="ECO:0000256" key="1">
    <source>
        <dbReference type="ARBA" id="ARBA00001947"/>
    </source>
</evidence>
<dbReference type="EC" id="2.3.1.222" evidence="3 10"/>
<keyword evidence="8 10" id="KW-0012">Acyltransferase</keyword>
<evidence type="ECO:0000313" key="12">
    <source>
        <dbReference type="Proteomes" id="UP000184038"/>
    </source>
</evidence>
<dbReference type="NCBIfam" id="NF040837">
    <property type="entry name" value="BMC_EutD_Gpos"/>
    <property type="match status" value="1"/>
</dbReference>
<keyword evidence="7" id="KW-0862">Zinc</keyword>
<evidence type="ECO:0000256" key="8">
    <source>
        <dbReference type="ARBA" id="ARBA00023315"/>
    </source>
</evidence>
<evidence type="ECO:0000256" key="2">
    <source>
        <dbReference type="ARBA" id="ARBA00007342"/>
    </source>
</evidence>
<evidence type="ECO:0000256" key="9">
    <source>
        <dbReference type="ARBA" id="ARBA00047589"/>
    </source>
</evidence>
<comment type="catalytic activity">
    <reaction evidence="9 10">
        <text>propanoyl-CoA + phosphate = propanoyl phosphate + CoA</text>
        <dbReference type="Rhea" id="RHEA:28046"/>
        <dbReference type="ChEBI" id="CHEBI:43474"/>
        <dbReference type="ChEBI" id="CHEBI:57287"/>
        <dbReference type="ChEBI" id="CHEBI:57392"/>
        <dbReference type="ChEBI" id="CHEBI:58933"/>
        <dbReference type="EC" id="2.3.1.222"/>
    </reaction>
</comment>
<dbReference type="Proteomes" id="UP000184038">
    <property type="component" value="Unassembled WGS sequence"/>
</dbReference>
<evidence type="ECO:0000256" key="3">
    <source>
        <dbReference type="ARBA" id="ARBA00012206"/>
    </source>
</evidence>
<dbReference type="NCBIfam" id="NF011652">
    <property type="entry name" value="PRK15070.1"/>
    <property type="match status" value="1"/>
</dbReference>
<dbReference type="Pfam" id="PF06130">
    <property type="entry name" value="PTAC"/>
    <property type="match status" value="1"/>
</dbReference>
<evidence type="ECO:0000256" key="7">
    <source>
        <dbReference type="ARBA" id="ARBA00022833"/>
    </source>
</evidence>
<dbReference type="PIRSF" id="PIRSF010130">
    <property type="entry name" value="PduL"/>
    <property type="match status" value="1"/>
</dbReference>
<comment type="similarity">
    <text evidence="2 10">Belongs to the PduL family.</text>
</comment>
<dbReference type="EMBL" id="FRCP01000015">
    <property type="protein sequence ID" value="SHM71629.1"/>
    <property type="molecule type" value="Genomic_DNA"/>
</dbReference>
<evidence type="ECO:0000256" key="10">
    <source>
        <dbReference type="PIRNR" id="PIRNR010130"/>
    </source>
</evidence>
<keyword evidence="12" id="KW-1185">Reference proteome</keyword>
<dbReference type="AlphaFoldDB" id="A0A1M7L130"/>
<comment type="cofactor">
    <cofactor evidence="1">
        <name>Zn(2+)</name>
        <dbReference type="ChEBI" id="CHEBI:29105"/>
    </cofactor>
</comment>
<name>A0A1M7L130_9FIRM</name>
<dbReference type="RefSeq" id="WP_073289176.1">
    <property type="nucleotide sequence ID" value="NZ_FRCP01000015.1"/>
</dbReference>
<proteinExistence type="inferred from homology"/>
<evidence type="ECO:0000256" key="6">
    <source>
        <dbReference type="ARBA" id="ARBA00022723"/>
    </source>
</evidence>
<dbReference type="STRING" id="1120996.SAMN02746066_03004"/>
<dbReference type="UniPathway" id="UPA00621"/>
<dbReference type="OrthoDB" id="9784365at2"/>
<sequence length="210" mass="22898">MNTCNMEVVIENVIRELKSKVFVMVEASGRHVHLSQPDLDTLFGNGYQLTPIKDLSQPGQFACDERVTITGPRGSLQNVVILGPTRPSSQVEISLTDGLVLGVKAPVRLSGDIDNTPGITITNPKNGKSITIDKGVIVAKRHIHITPEDAKRFGVSNGQSIKVKVFGERPVIFEDLDVRVSEKFKTSVHIDYDEANACGYTKNSMGLILS</sequence>
<evidence type="ECO:0000256" key="5">
    <source>
        <dbReference type="ARBA" id="ARBA00022679"/>
    </source>
</evidence>
<keyword evidence="6" id="KW-0479">Metal-binding</keyword>
<evidence type="ECO:0000313" key="11">
    <source>
        <dbReference type="EMBL" id="SHM71629.1"/>
    </source>
</evidence>
<comment type="function">
    <text evidence="10">Involved in 1,2-propanediol (1,2-PD) degradation by catalyzing the conversion of propanoyl-CoA to propanoyl-phosphate.</text>
</comment>
<keyword evidence="5 10" id="KW-0808">Transferase</keyword>
<accession>A0A1M7L130</accession>
<comment type="pathway">
    <text evidence="10">Polyol metabolism; 1,2-propanediol degradation.</text>
</comment>
<organism evidence="11 12">
    <name type="scientific">Anaerosporobacter mobilis DSM 15930</name>
    <dbReference type="NCBI Taxonomy" id="1120996"/>
    <lineage>
        <taxon>Bacteria</taxon>
        <taxon>Bacillati</taxon>
        <taxon>Bacillota</taxon>
        <taxon>Clostridia</taxon>
        <taxon>Lachnospirales</taxon>
        <taxon>Lachnospiraceae</taxon>
        <taxon>Anaerosporobacter</taxon>
    </lineage>
</organism>
<dbReference type="GO" id="GO:0016747">
    <property type="term" value="F:acyltransferase activity, transferring groups other than amino-acyl groups"/>
    <property type="evidence" value="ECO:0007669"/>
    <property type="project" value="InterPro"/>
</dbReference>
<dbReference type="PANTHER" id="PTHR39453">
    <property type="entry name" value="PHOSPHATE PROPANOYLTRANSFERASE"/>
    <property type="match status" value="1"/>
</dbReference>
<dbReference type="GO" id="GO:0051144">
    <property type="term" value="P:1,2-propanediol catabolic process"/>
    <property type="evidence" value="ECO:0007669"/>
    <property type="project" value="UniProtKB-UniPathway"/>
</dbReference>
<dbReference type="InterPro" id="IPR008300">
    <property type="entry name" value="PTAC"/>
</dbReference>
<protein>
    <recommendedName>
        <fullName evidence="4 10">Phosphate propanoyltransferase</fullName>
        <ecNumber evidence="3 10">2.3.1.222</ecNumber>
    </recommendedName>
</protein>
<evidence type="ECO:0000256" key="4">
    <source>
        <dbReference type="ARBA" id="ARBA00020837"/>
    </source>
</evidence>
<gene>
    <name evidence="11" type="ORF">SAMN02746066_03004</name>
</gene>
<dbReference type="PANTHER" id="PTHR39453:SF1">
    <property type="entry name" value="PHOSPHATE PROPANOYLTRANSFERASE"/>
    <property type="match status" value="1"/>
</dbReference>
<reference evidence="11 12" key="1">
    <citation type="submission" date="2016-11" db="EMBL/GenBank/DDBJ databases">
        <authorList>
            <person name="Jaros S."/>
            <person name="Januszkiewicz K."/>
            <person name="Wedrychowicz H."/>
        </authorList>
    </citation>
    <scope>NUCLEOTIDE SEQUENCE [LARGE SCALE GENOMIC DNA]</scope>
    <source>
        <strain evidence="11 12">DSM 15930</strain>
    </source>
</reference>
<dbReference type="GO" id="GO:0046872">
    <property type="term" value="F:metal ion binding"/>
    <property type="evidence" value="ECO:0007669"/>
    <property type="project" value="UniProtKB-KW"/>
</dbReference>